<proteinExistence type="predicted"/>
<reference evidence="1" key="2">
    <citation type="submission" date="2025-09" db="UniProtKB">
        <authorList>
            <consortium name="Ensembl"/>
        </authorList>
    </citation>
    <scope>IDENTIFICATION</scope>
</reference>
<keyword evidence="2" id="KW-1185">Reference proteome</keyword>
<dbReference type="Proteomes" id="UP000264820">
    <property type="component" value="Unplaced"/>
</dbReference>
<dbReference type="Gene3D" id="1.20.5.1230">
    <property type="entry name" value="Apolipoprotein A-I"/>
    <property type="match status" value="1"/>
</dbReference>
<name>A0A3Q2Z7C0_HIPCM</name>
<evidence type="ECO:0000313" key="1">
    <source>
        <dbReference type="Ensembl" id="ENSHCOP00000027791.1"/>
    </source>
</evidence>
<accession>A0A3Q2Z7C0</accession>
<dbReference type="AlphaFoldDB" id="A0A3Q2Z7C0"/>
<dbReference type="SUPFAM" id="SSF58113">
    <property type="entry name" value="Apolipoprotein A-I"/>
    <property type="match status" value="1"/>
</dbReference>
<dbReference type="GeneTree" id="ENSGT00410000028254"/>
<evidence type="ECO:0000313" key="2">
    <source>
        <dbReference type="Proteomes" id="UP000264820"/>
    </source>
</evidence>
<protein>
    <submittedName>
        <fullName evidence="1">Zgc:162608</fullName>
    </submittedName>
</protein>
<organism evidence="1 2">
    <name type="scientific">Hippocampus comes</name>
    <name type="common">Tiger tail seahorse</name>
    <dbReference type="NCBI Taxonomy" id="109280"/>
    <lineage>
        <taxon>Eukaryota</taxon>
        <taxon>Metazoa</taxon>
        <taxon>Chordata</taxon>
        <taxon>Craniata</taxon>
        <taxon>Vertebrata</taxon>
        <taxon>Euteleostomi</taxon>
        <taxon>Actinopterygii</taxon>
        <taxon>Neopterygii</taxon>
        <taxon>Teleostei</taxon>
        <taxon>Neoteleostei</taxon>
        <taxon>Acanthomorphata</taxon>
        <taxon>Syngnathiaria</taxon>
        <taxon>Syngnathiformes</taxon>
        <taxon>Syngnathoidei</taxon>
        <taxon>Syngnathidae</taxon>
        <taxon>Hippocampus</taxon>
    </lineage>
</organism>
<dbReference type="Ensembl" id="ENSHCOT00000024282.1">
    <property type="protein sequence ID" value="ENSHCOP00000027791.1"/>
    <property type="gene ID" value="ENSHCOG00000019889.1"/>
</dbReference>
<sequence length="232" mass="26578">MDGWIFRVSIWSLLVMSHSKIYKSHVDDSSLYNHEDEYKNPVSEEMQRKIVAESERLRARLRQELAELREKLAPSPVHLASTLASMRERLVPLTQQLHNNTHHLCHQVRLYLHGLNAAETNPDPIAHHWMAQTLEQSASKLADIMADFMAKIRELTERLREMSEAEAANAGIWQGFSSRLEWEVTSLKMKAQNSLEALKVDLADQSPTAQPLEATVERFCQDSAQQHQAFQG</sequence>
<reference evidence="1" key="1">
    <citation type="submission" date="2025-08" db="UniProtKB">
        <authorList>
            <consortium name="Ensembl"/>
        </authorList>
    </citation>
    <scope>IDENTIFICATION</scope>
</reference>